<feature type="binding site" evidence="7">
    <location>
        <position position="110"/>
    </location>
    <ligand>
        <name>substrate</name>
    </ligand>
</feature>
<proteinExistence type="inferred from homology"/>
<feature type="binding site" evidence="7">
    <location>
        <position position="7"/>
    </location>
    <ligand>
        <name>substrate</name>
    </ligand>
</feature>
<keyword evidence="5 8" id="KW-0659">Purine metabolism</keyword>
<dbReference type="EMBL" id="VRLW01000001">
    <property type="protein sequence ID" value="KAA1259533.1"/>
    <property type="molecule type" value="Genomic_DNA"/>
</dbReference>
<sequence>MTGITSHVLDTSQGKPGVGIAITLERMDAPSSHWIDVGQGITNDDGRVGDLAADGVVAGDYRISFAVAEYFKSQQATAFYPSIRIEFTVLDPAQHYHVPLLLNPFGYSTYRGS</sequence>
<evidence type="ECO:0000313" key="10">
    <source>
        <dbReference type="EMBL" id="KAA1259533.1"/>
    </source>
</evidence>
<comment type="subunit">
    <text evidence="4 8">Homotetramer.</text>
</comment>
<evidence type="ECO:0000256" key="8">
    <source>
        <dbReference type="RuleBase" id="RU361270"/>
    </source>
</evidence>
<accession>A0A5B1CJA1</accession>
<evidence type="ECO:0000256" key="1">
    <source>
        <dbReference type="ARBA" id="ARBA00001043"/>
    </source>
</evidence>
<keyword evidence="11" id="KW-1185">Reference proteome</keyword>
<dbReference type="GO" id="GO:0006144">
    <property type="term" value="P:purine nucleobase metabolic process"/>
    <property type="evidence" value="ECO:0007669"/>
    <property type="project" value="UniProtKB-KW"/>
</dbReference>
<dbReference type="InterPro" id="IPR036817">
    <property type="entry name" value="Transthyretin/HIU_hydrolase_sf"/>
</dbReference>
<dbReference type="EC" id="3.5.2.17" evidence="8"/>
<dbReference type="RefSeq" id="WP_068261986.1">
    <property type="nucleotide sequence ID" value="NZ_LWSK01000031.1"/>
</dbReference>
<dbReference type="InterPro" id="IPR014306">
    <property type="entry name" value="Hydroxyisourate_hydrolase"/>
</dbReference>
<comment type="catalytic activity">
    <reaction evidence="1 8">
        <text>5-hydroxyisourate + H2O = 5-hydroxy-2-oxo-4-ureido-2,5-dihydro-1H-imidazole-5-carboxylate + H(+)</text>
        <dbReference type="Rhea" id="RHEA:23736"/>
        <dbReference type="ChEBI" id="CHEBI:15377"/>
        <dbReference type="ChEBI" id="CHEBI:15378"/>
        <dbReference type="ChEBI" id="CHEBI:18072"/>
        <dbReference type="ChEBI" id="CHEBI:58639"/>
        <dbReference type="EC" id="3.5.2.17"/>
    </reaction>
</comment>
<evidence type="ECO:0000256" key="5">
    <source>
        <dbReference type="ARBA" id="ARBA00022631"/>
    </source>
</evidence>
<dbReference type="OrthoDB" id="9792386at2"/>
<dbReference type="PANTHER" id="PTHR10395:SF7">
    <property type="entry name" value="5-HYDROXYISOURATE HYDROLASE"/>
    <property type="match status" value="1"/>
</dbReference>
<dbReference type="PROSITE" id="PS00768">
    <property type="entry name" value="TRANSTHYRETIN_1"/>
    <property type="match status" value="1"/>
</dbReference>
<comment type="function">
    <text evidence="2">Catalyzes the hydrolysis of 5-hydroxyisourate (HIU) to 2-oxo-4-hydroxy-4-carboxy-5-ureidoimidazoline (OHCU).</text>
</comment>
<dbReference type="Pfam" id="PF00576">
    <property type="entry name" value="Transthyretin"/>
    <property type="match status" value="1"/>
</dbReference>
<dbReference type="InterPro" id="IPR000895">
    <property type="entry name" value="Transthyretin/HIU_hydrolase"/>
</dbReference>
<dbReference type="CDD" id="cd05822">
    <property type="entry name" value="TLP_HIUase"/>
    <property type="match status" value="1"/>
</dbReference>
<dbReference type="Proteomes" id="UP000322699">
    <property type="component" value="Unassembled WGS sequence"/>
</dbReference>
<evidence type="ECO:0000256" key="4">
    <source>
        <dbReference type="ARBA" id="ARBA00011881"/>
    </source>
</evidence>
<dbReference type="InterPro" id="IPR023416">
    <property type="entry name" value="Transthyretin/HIU_hydrolase_d"/>
</dbReference>
<organism evidence="10 11">
    <name type="scientific">Rubripirellula obstinata</name>
    <dbReference type="NCBI Taxonomy" id="406547"/>
    <lineage>
        <taxon>Bacteria</taxon>
        <taxon>Pseudomonadati</taxon>
        <taxon>Planctomycetota</taxon>
        <taxon>Planctomycetia</taxon>
        <taxon>Pirellulales</taxon>
        <taxon>Pirellulaceae</taxon>
        <taxon>Rubripirellula</taxon>
    </lineage>
</organism>
<evidence type="ECO:0000256" key="2">
    <source>
        <dbReference type="ARBA" id="ARBA00002704"/>
    </source>
</evidence>
<dbReference type="GO" id="GO:0033971">
    <property type="term" value="F:hydroxyisourate hydrolase activity"/>
    <property type="evidence" value="ECO:0007669"/>
    <property type="project" value="UniProtKB-EC"/>
</dbReference>
<dbReference type="PANTHER" id="PTHR10395">
    <property type="entry name" value="URICASE AND TRANSTHYRETIN-RELATED"/>
    <property type="match status" value="1"/>
</dbReference>
<gene>
    <name evidence="10" type="primary">hiuH</name>
    <name evidence="10" type="ORF">LF1_20670</name>
</gene>
<feature type="domain" description="Transthyretin/hydroxyisourate hydrolase" evidence="9">
    <location>
        <begin position="4"/>
        <end position="112"/>
    </location>
</feature>
<protein>
    <recommendedName>
        <fullName evidence="8">5-hydroxyisourate hydrolase</fullName>
        <shortName evidence="8">HIU hydrolase</shortName>
        <shortName evidence="8">HIUHase</shortName>
        <ecNumber evidence="8">3.5.2.17</ecNumber>
    </recommendedName>
</protein>
<dbReference type="AlphaFoldDB" id="A0A5B1CJA1"/>
<evidence type="ECO:0000256" key="6">
    <source>
        <dbReference type="ARBA" id="ARBA00022801"/>
    </source>
</evidence>
<dbReference type="InterPro" id="IPR023418">
    <property type="entry name" value="Thyroxine_BS"/>
</dbReference>
<evidence type="ECO:0000256" key="7">
    <source>
        <dbReference type="PIRSR" id="PIRSR600895-51"/>
    </source>
</evidence>
<reference evidence="10 11" key="1">
    <citation type="submission" date="2019-08" db="EMBL/GenBank/DDBJ databases">
        <title>Deep-cultivation of Planctomycetes and their phenomic and genomic characterization uncovers novel biology.</title>
        <authorList>
            <person name="Wiegand S."/>
            <person name="Jogler M."/>
            <person name="Boedeker C."/>
            <person name="Pinto D."/>
            <person name="Vollmers J."/>
            <person name="Rivas-Marin E."/>
            <person name="Kohn T."/>
            <person name="Peeters S.H."/>
            <person name="Heuer A."/>
            <person name="Rast P."/>
            <person name="Oberbeckmann S."/>
            <person name="Bunk B."/>
            <person name="Jeske O."/>
            <person name="Meyerdierks A."/>
            <person name="Storesund J.E."/>
            <person name="Kallscheuer N."/>
            <person name="Luecker S."/>
            <person name="Lage O.M."/>
            <person name="Pohl T."/>
            <person name="Merkel B.J."/>
            <person name="Hornburger P."/>
            <person name="Mueller R.-W."/>
            <person name="Bruemmer F."/>
            <person name="Labrenz M."/>
            <person name="Spormann A.M."/>
            <person name="Op Den Camp H."/>
            <person name="Overmann J."/>
            <person name="Amann R."/>
            <person name="Jetten M.S.M."/>
            <person name="Mascher T."/>
            <person name="Medema M.H."/>
            <person name="Devos D.P."/>
            <person name="Kaster A.-K."/>
            <person name="Ovreas L."/>
            <person name="Rohde M."/>
            <person name="Galperin M.Y."/>
            <person name="Jogler C."/>
        </authorList>
    </citation>
    <scope>NUCLEOTIDE SEQUENCE [LARGE SCALE GENOMIC DNA]</scope>
    <source>
        <strain evidence="10 11">LF1</strain>
    </source>
</reference>
<evidence type="ECO:0000256" key="3">
    <source>
        <dbReference type="ARBA" id="ARBA00009850"/>
    </source>
</evidence>
<dbReference type="NCBIfam" id="TIGR02962">
    <property type="entry name" value="hdxy_isourate"/>
    <property type="match status" value="1"/>
</dbReference>
<comment type="caution">
    <text evidence="10">The sequence shown here is derived from an EMBL/GenBank/DDBJ whole genome shotgun (WGS) entry which is preliminary data.</text>
</comment>
<keyword evidence="6 8" id="KW-0378">Hydrolase</keyword>
<dbReference type="PRINTS" id="PR00189">
    <property type="entry name" value="TRNSTHYRETIN"/>
</dbReference>
<feature type="binding site" evidence="7">
    <location>
        <position position="47"/>
    </location>
    <ligand>
        <name>substrate</name>
    </ligand>
</feature>
<name>A0A5B1CJA1_9BACT</name>
<evidence type="ECO:0000259" key="9">
    <source>
        <dbReference type="Pfam" id="PF00576"/>
    </source>
</evidence>
<comment type="similarity">
    <text evidence="3 8">Belongs to the transthyretin family. 5-hydroxyisourate hydrolase subfamily.</text>
</comment>
<evidence type="ECO:0000313" key="11">
    <source>
        <dbReference type="Proteomes" id="UP000322699"/>
    </source>
</evidence>
<dbReference type="Gene3D" id="2.60.40.180">
    <property type="entry name" value="Transthyretin/hydroxyisourate hydrolase domain"/>
    <property type="match status" value="1"/>
</dbReference>
<dbReference type="SUPFAM" id="SSF49472">
    <property type="entry name" value="Transthyretin (synonym: prealbumin)"/>
    <property type="match status" value="1"/>
</dbReference>